<organism evidence="6 7">
    <name type="scientific">Nannocystis exedens</name>
    <dbReference type="NCBI Taxonomy" id="54"/>
    <lineage>
        <taxon>Bacteria</taxon>
        <taxon>Pseudomonadati</taxon>
        <taxon>Myxococcota</taxon>
        <taxon>Polyangia</taxon>
        <taxon>Nannocystales</taxon>
        <taxon>Nannocystaceae</taxon>
        <taxon>Nannocystis</taxon>
    </lineage>
</organism>
<evidence type="ECO:0000256" key="1">
    <source>
        <dbReference type="ARBA" id="ARBA00005189"/>
    </source>
</evidence>
<dbReference type="GO" id="GO:0006654">
    <property type="term" value="P:phosphatidic acid biosynthetic process"/>
    <property type="evidence" value="ECO:0007669"/>
    <property type="project" value="TreeGrafter"/>
</dbReference>
<keyword evidence="4" id="KW-1133">Transmembrane helix</keyword>
<dbReference type="PANTHER" id="PTHR10434">
    <property type="entry name" value="1-ACYL-SN-GLYCEROL-3-PHOSPHATE ACYLTRANSFERASE"/>
    <property type="match status" value="1"/>
</dbReference>
<dbReference type="CDD" id="cd07989">
    <property type="entry name" value="LPLAT_AGPAT-like"/>
    <property type="match status" value="1"/>
</dbReference>
<feature type="transmembrane region" description="Helical" evidence="4">
    <location>
        <begin position="12"/>
        <end position="36"/>
    </location>
</feature>
<sequence>MVFKILKKAAQVVYSAAVWTVSFAWMGAVAVTWAAVSTVIPSRKTHNYIGGPGMGAVLKITLSRVEIIYDPDFDPERRGVFMQNHVNLLDAHAACAAIPHAFCGLMNAWQFKIPMYGWIMKLADGIPVPNGSNRYRAIAEAARDRAKKGISILAFPEAHRTLDGKVAEFKRGVFWMARIAGLPVIPLATHGMYDLMRKGSYLLTPTKITIYVGAPIETKGLSDAELAKVMERTHKIIADFAERGIVPGRAAPIPSDATPIASGA</sequence>
<keyword evidence="4" id="KW-0472">Membrane</keyword>
<keyword evidence="2 6" id="KW-0808">Transferase</keyword>
<dbReference type="SMART" id="SM00563">
    <property type="entry name" value="PlsC"/>
    <property type="match status" value="1"/>
</dbReference>
<name>A0A1I2EEZ7_9BACT</name>
<gene>
    <name evidence="6" type="ORF">SAMN02745121_06054</name>
</gene>
<reference evidence="7" key="1">
    <citation type="submission" date="2016-10" db="EMBL/GenBank/DDBJ databases">
        <authorList>
            <person name="Varghese N."/>
            <person name="Submissions S."/>
        </authorList>
    </citation>
    <scope>NUCLEOTIDE SEQUENCE [LARGE SCALE GENOMIC DNA]</scope>
    <source>
        <strain evidence="7">ATCC 25963</strain>
    </source>
</reference>
<keyword evidence="3 6" id="KW-0012">Acyltransferase</keyword>
<keyword evidence="7" id="KW-1185">Reference proteome</keyword>
<dbReference type="EMBL" id="FOMX01000022">
    <property type="protein sequence ID" value="SFE91243.1"/>
    <property type="molecule type" value="Genomic_DNA"/>
</dbReference>
<dbReference type="InterPro" id="IPR002123">
    <property type="entry name" value="Plipid/glycerol_acylTrfase"/>
</dbReference>
<feature type="domain" description="Phospholipid/glycerol acyltransferase" evidence="5">
    <location>
        <begin position="79"/>
        <end position="192"/>
    </location>
</feature>
<dbReference type="OrthoDB" id="9809618at2"/>
<evidence type="ECO:0000259" key="5">
    <source>
        <dbReference type="SMART" id="SM00563"/>
    </source>
</evidence>
<evidence type="ECO:0000313" key="7">
    <source>
        <dbReference type="Proteomes" id="UP000199400"/>
    </source>
</evidence>
<protein>
    <submittedName>
        <fullName evidence="6">Acyltransferase</fullName>
    </submittedName>
</protein>
<proteinExistence type="predicted"/>
<evidence type="ECO:0000256" key="3">
    <source>
        <dbReference type="ARBA" id="ARBA00023315"/>
    </source>
</evidence>
<dbReference type="PANTHER" id="PTHR10434:SF11">
    <property type="entry name" value="1-ACYL-SN-GLYCEROL-3-PHOSPHATE ACYLTRANSFERASE"/>
    <property type="match status" value="1"/>
</dbReference>
<dbReference type="GO" id="GO:0003841">
    <property type="term" value="F:1-acylglycerol-3-phosphate O-acyltransferase activity"/>
    <property type="evidence" value="ECO:0007669"/>
    <property type="project" value="TreeGrafter"/>
</dbReference>
<keyword evidence="4" id="KW-0812">Transmembrane</keyword>
<evidence type="ECO:0000256" key="2">
    <source>
        <dbReference type="ARBA" id="ARBA00022679"/>
    </source>
</evidence>
<dbReference type="RefSeq" id="WP_096332468.1">
    <property type="nucleotide sequence ID" value="NZ_FOMX01000022.1"/>
</dbReference>
<dbReference type="Proteomes" id="UP000199400">
    <property type="component" value="Unassembled WGS sequence"/>
</dbReference>
<evidence type="ECO:0000313" key="6">
    <source>
        <dbReference type="EMBL" id="SFE91243.1"/>
    </source>
</evidence>
<dbReference type="AlphaFoldDB" id="A0A1I2EEZ7"/>
<dbReference type="STRING" id="54.SAMN02745121_06054"/>
<comment type="pathway">
    <text evidence="1">Lipid metabolism.</text>
</comment>
<evidence type="ECO:0000256" key="4">
    <source>
        <dbReference type="SAM" id="Phobius"/>
    </source>
</evidence>
<dbReference type="SUPFAM" id="SSF69593">
    <property type="entry name" value="Glycerol-3-phosphate (1)-acyltransferase"/>
    <property type="match status" value="1"/>
</dbReference>
<dbReference type="Pfam" id="PF01553">
    <property type="entry name" value="Acyltransferase"/>
    <property type="match status" value="1"/>
</dbReference>
<accession>A0A1I2EEZ7</accession>